<evidence type="ECO:0000313" key="6">
    <source>
        <dbReference type="Proteomes" id="UP000033451"/>
    </source>
</evidence>
<comment type="subcellular location">
    <subcellularLocation>
        <location evidence="1">Cell envelope</location>
    </subcellularLocation>
</comment>
<dbReference type="Gene3D" id="2.40.50.100">
    <property type="match status" value="1"/>
</dbReference>
<keyword evidence="6" id="KW-1185">Reference proteome</keyword>
<dbReference type="PANTHER" id="PTHR32347">
    <property type="entry name" value="EFFLUX SYSTEM COMPONENT YKNX-RELATED"/>
    <property type="match status" value="1"/>
</dbReference>
<proteinExistence type="predicted"/>
<dbReference type="Gene3D" id="1.10.287.470">
    <property type="entry name" value="Helix hairpin bin"/>
    <property type="match status" value="1"/>
</dbReference>
<comment type="caution">
    <text evidence="5">The sequence shown here is derived from an EMBL/GenBank/DDBJ whole genome shotgun (WGS) entry which is preliminary data.</text>
</comment>
<evidence type="ECO:0000259" key="4">
    <source>
        <dbReference type="Pfam" id="PF25967"/>
    </source>
</evidence>
<evidence type="ECO:0000313" key="5">
    <source>
        <dbReference type="EMBL" id="KJL38817.1"/>
    </source>
</evidence>
<feature type="region of interest" description="Disordered" evidence="3">
    <location>
        <begin position="246"/>
        <end position="284"/>
    </location>
</feature>
<dbReference type="InterPro" id="IPR050465">
    <property type="entry name" value="UPF0194_transport"/>
</dbReference>
<dbReference type="PANTHER" id="PTHR32347:SF23">
    <property type="entry name" value="BLL5650 PROTEIN"/>
    <property type="match status" value="1"/>
</dbReference>
<organism evidence="5 6">
    <name type="scientific">Microbacterium ginsengisoli</name>
    <dbReference type="NCBI Taxonomy" id="400772"/>
    <lineage>
        <taxon>Bacteria</taxon>
        <taxon>Bacillati</taxon>
        <taxon>Actinomycetota</taxon>
        <taxon>Actinomycetes</taxon>
        <taxon>Micrococcales</taxon>
        <taxon>Microbacteriaceae</taxon>
        <taxon>Microbacterium</taxon>
    </lineage>
</organism>
<dbReference type="EMBL" id="JYIY01000060">
    <property type="protein sequence ID" value="KJL38817.1"/>
    <property type="molecule type" value="Genomic_DNA"/>
</dbReference>
<protein>
    <submittedName>
        <fullName evidence="5">Macrolide export protein MacA</fullName>
    </submittedName>
</protein>
<dbReference type="SUPFAM" id="SSF111369">
    <property type="entry name" value="HlyD-like secretion proteins"/>
    <property type="match status" value="1"/>
</dbReference>
<dbReference type="PATRIC" id="fig|400772.4.peg.652"/>
<dbReference type="Gene3D" id="2.40.30.170">
    <property type="match status" value="1"/>
</dbReference>
<keyword evidence="2" id="KW-0175">Coiled coil</keyword>
<dbReference type="AlphaFoldDB" id="A0A0F0LYE4"/>
<dbReference type="STRING" id="400772.RR49_00617"/>
<dbReference type="Proteomes" id="UP000033451">
    <property type="component" value="Unassembled WGS sequence"/>
</dbReference>
<dbReference type="InterPro" id="IPR058627">
    <property type="entry name" value="MdtA-like_C"/>
</dbReference>
<sequence length="284" mass="26780">MQASKSAGTSSTSSHGSTGSSTSTTSTTSQAAAQASRVASAAVAVLQDQSAVSTAQANLADATLVAPVGGVVASIPFSVGDTATTSEAVIISAAGDADITVDVPISDMSLVKSGLAAQVTPDGAQTALTGSVATVSLLPVSSTASTPSYPAVVTVANPPIALATGSQAVVALTVASATNALRVPTSALSGLAGNTATAIVLSGSDSTSSVSVQVGAVGDGWAQIVSGLQIGQQVVLADNQATLPSNSSTSTGRFGSGGGFGGGSFTGGTRTGGTTGGSSSRTGG</sequence>
<dbReference type="Pfam" id="PF25967">
    <property type="entry name" value="RND-MFP_C"/>
    <property type="match status" value="1"/>
</dbReference>
<feature type="compositionally biased region" description="Gly residues" evidence="3">
    <location>
        <begin position="254"/>
        <end position="284"/>
    </location>
</feature>
<evidence type="ECO:0000256" key="1">
    <source>
        <dbReference type="ARBA" id="ARBA00004196"/>
    </source>
</evidence>
<feature type="region of interest" description="Disordered" evidence="3">
    <location>
        <begin position="1"/>
        <end position="28"/>
    </location>
</feature>
<evidence type="ECO:0000256" key="2">
    <source>
        <dbReference type="ARBA" id="ARBA00023054"/>
    </source>
</evidence>
<reference evidence="5 6" key="1">
    <citation type="submission" date="2015-02" db="EMBL/GenBank/DDBJ databases">
        <title>Draft genome sequences of ten Microbacterium spp. with emphasis on heavy metal contaminated environments.</title>
        <authorList>
            <person name="Corretto E."/>
        </authorList>
    </citation>
    <scope>NUCLEOTIDE SEQUENCE [LARGE SCALE GENOMIC DNA]</scope>
    <source>
        <strain evidence="5 6">DSM 18659</strain>
    </source>
</reference>
<name>A0A0F0LYE4_9MICO</name>
<accession>A0A0F0LYE4</accession>
<dbReference type="Gene3D" id="2.40.420.20">
    <property type="match status" value="1"/>
</dbReference>
<gene>
    <name evidence="5" type="primary">macA_2</name>
    <name evidence="5" type="ORF">RR49_00617</name>
</gene>
<dbReference type="GO" id="GO:0030313">
    <property type="term" value="C:cell envelope"/>
    <property type="evidence" value="ECO:0007669"/>
    <property type="project" value="UniProtKB-SubCell"/>
</dbReference>
<evidence type="ECO:0000256" key="3">
    <source>
        <dbReference type="SAM" id="MobiDB-lite"/>
    </source>
</evidence>
<feature type="domain" description="Multidrug resistance protein MdtA-like C-terminal permuted SH3" evidence="4">
    <location>
        <begin position="179"/>
        <end position="236"/>
    </location>
</feature>